<feature type="region of interest" description="Disordered" evidence="1">
    <location>
        <begin position="151"/>
        <end position="179"/>
    </location>
</feature>
<evidence type="ECO:0000256" key="2">
    <source>
        <dbReference type="SAM" id="SignalP"/>
    </source>
</evidence>
<accession>A0AAV5LZV0</accession>
<protein>
    <submittedName>
        <fullName evidence="3">Uncharacterized protein</fullName>
    </submittedName>
</protein>
<dbReference type="AlphaFoldDB" id="A0AAV5LZV0"/>
<evidence type="ECO:0000256" key="1">
    <source>
        <dbReference type="SAM" id="MobiDB-lite"/>
    </source>
</evidence>
<comment type="caution">
    <text evidence="3">The sequence shown here is derived from an EMBL/GenBank/DDBJ whole genome shotgun (WGS) entry which is preliminary data.</text>
</comment>
<reference evidence="3 4" key="1">
    <citation type="journal article" date="2021" name="Commun. Biol.">
        <title>The genome of Shorea leprosula (Dipterocarpaceae) highlights the ecological relevance of drought in aseasonal tropical rainforests.</title>
        <authorList>
            <person name="Ng K.K.S."/>
            <person name="Kobayashi M.J."/>
            <person name="Fawcett J.A."/>
            <person name="Hatakeyama M."/>
            <person name="Paape T."/>
            <person name="Ng C.H."/>
            <person name="Ang C.C."/>
            <person name="Tnah L.H."/>
            <person name="Lee C.T."/>
            <person name="Nishiyama T."/>
            <person name="Sese J."/>
            <person name="O'Brien M.J."/>
            <person name="Copetti D."/>
            <person name="Mohd Noor M.I."/>
            <person name="Ong R.C."/>
            <person name="Putra M."/>
            <person name="Sireger I.Z."/>
            <person name="Indrioko S."/>
            <person name="Kosugi Y."/>
            <person name="Izuno A."/>
            <person name="Isagi Y."/>
            <person name="Lee S.L."/>
            <person name="Shimizu K.K."/>
        </authorList>
    </citation>
    <scope>NUCLEOTIDE SEQUENCE [LARGE SCALE GENOMIC DNA]</scope>
    <source>
        <strain evidence="3">214</strain>
    </source>
</reference>
<feature type="chain" id="PRO_5043349472" evidence="2">
    <location>
        <begin position="27"/>
        <end position="179"/>
    </location>
</feature>
<keyword evidence="4" id="KW-1185">Reference proteome</keyword>
<keyword evidence="2" id="KW-0732">Signal</keyword>
<organism evidence="3 4">
    <name type="scientific">Rubroshorea leprosula</name>
    <dbReference type="NCBI Taxonomy" id="152421"/>
    <lineage>
        <taxon>Eukaryota</taxon>
        <taxon>Viridiplantae</taxon>
        <taxon>Streptophyta</taxon>
        <taxon>Embryophyta</taxon>
        <taxon>Tracheophyta</taxon>
        <taxon>Spermatophyta</taxon>
        <taxon>Magnoliopsida</taxon>
        <taxon>eudicotyledons</taxon>
        <taxon>Gunneridae</taxon>
        <taxon>Pentapetalae</taxon>
        <taxon>rosids</taxon>
        <taxon>malvids</taxon>
        <taxon>Malvales</taxon>
        <taxon>Dipterocarpaceae</taxon>
        <taxon>Rubroshorea</taxon>
    </lineage>
</organism>
<proteinExistence type="predicted"/>
<sequence>MIPRLLNRGTVSSLLVNAHFLLKVLSFCSRCSTLFDKEGNKVGASTNYRIYLPPSFTDSTPQLARYDVEVVDNVTWQLSSGLAHSWQGFDTEIKSKSFTQQVDQKAGYESPMTLVDSDFDEIDNMRNRGNLFYKIDRGSKEFEEYSYDIHRRKTSKMDDQKGREKKESLKKKDPKESKK</sequence>
<name>A0AAV5LZV0_9ROSI</name>
<evidence type="ECO:0000313" key="4">
    <source>
        <dbReference type="Proteomes" id="UP001054252"/>
    </source>
</evidence>
<dbReference type="Proteomes" id="UP001054252">
    <property type="component" value="Unassembled WGS sequence"/>
</dbReference>
<feature type="signal peptide" evidence="2">
    <location>
        <begin position="1"/>
        <end position="26"/>
    </location>
</feature>
<dbReference type="EMBL" id="BPVZ01000161">
    <property type="protein sequence ID" value="GKV42733.1"/>
    <property type="molecule type" value="Genomic_DNA"/>
</dbReference>
<evidence type="ECO:0000313" key="3">
    <source>
        <dbReference type="EMBL" id="GKV42733.1"/>
    </source>
</evidence>
<gene>
    <name evidence="3" type="ORF">SLEP1_g50111</name>
</gene>